<name>A0ABN6E5U4_9BACT</name>
<organism evidence="2 3">
    <name type="scientific">Desulfuromonas versatilis</name>
    <dbReference type="NCBI Taxonomy" id="2802975"/>
    <lineage>
        <taxon>Bacteria</taxon>
        <taxon>Pseudomonadati</taxon>
        <taxon>Thermodesulfobacteriota</taxon>
        <taxon>Desulfuromonadia</taxon>
        <taxon>Desulfuromonadales</taxon>
        <taxon>Desulfuromonadaceae</taxon>
        <taxon>Desulfuromonas</taxon>
    </lineage>
</organism>
<dbReference type="RefSeq" id="WP_221250049.1">
    <property type="nucleotide sequence ID" value="NZ_AP024355.1"/>
</dbReference>
<gene>
    <name evidence="2" type="ORF">DESUT3_37330</name>
</gene>
<evidence type="ECO:0000256" key="1">
    <source>
        <dbReference type="SAM" id="Phobius"/>
    </source>
</evidence>
<keyword evidence="1" id="KW-0472">Membrane</keyword>
<reference evidence="2 3" key="1">
    <citation type="journal article" date="2016" name="C (Basel)">
        <title>Selective Growth of and Electricity Production by Marine Exoelectrogenic Bacteria in Self-Aggregated Hydrogel of Microbially Reduced Graphene Oxide.</title>
        <authorList>
            <person name="Yoshida N."/>
            <person name="Goto Y."/>
            <person name="Miyata Y."/>
        </authorList>
    </citation>
    <scope>NUCLEOTIDE SEQUENCE [LARGE SCALE GENOMIC DNA]</scope>
    <source>
        <strain evidence="2 3">NIT-T3</strain>
    </source>
</reference>
<dbReference type="EMBL" id="AP024355">
    <property type="protein sequence ID" value="BCR06664.1"/>
    <property type="molecule type" value="Genomic_DNA"/>
</dbReference>
<keyword evidence="3" id="KW-1185">Reference proteome</keyword>
<keyword evidence="1" id="KW-1133">Transmembrane helix</keyword>
<keyword evidence="1" id="KW-0812">Transmembrane</keyword>
<accession>A0ABN6E5U4</accession>
<proteinExistence type="predicted"/>
<evidence type="ECO:0000313" key="2">
    <source>
        <dbReference type="EMBL" id="BCR06664.1"/>
    </source>
</evidence>
<evidence type="ECO:0000313" key="3">
    <source>
        <dbReference type="Proteomes" id="UP001319827"/>
    </source>
</evidence>
<sequence length="82" mass="9099">MKRLGYVFGFLVLLLLAAICAVAFPGVMEGFGGIVIWTFLAYCALIVVAQLISAMIAARKMIEGIFDDYYTKKKSSKQIMLR</sequence>
<feature type="transmembrane region" description="Helical" evidence="1">
    <location>
        <begin position="31"/>
        <end position="52"/>
    </location>
</feature>
<reference evidence="2 3" key="2">
    <citation type="journal article" date="2021" name="Int. J. Syst. Evol. Microbiol.">
        <title>Isolation and Polyphasic Characterization of Desulfuromonas versatilis sp. Nov., an Electrogenic Bacteria Capable of Versatile Metabolism Isolated from a Graphene Oxide-Reducing Enrichment Culture.</title>
        <authorList>
            <person name="Xie L."/>
            <person name="Yoshida N."/>
            <person name="Ishii S."/>
            <person name="Meng L."/>
        </authorList>
    </citation>
    <scope>NUCLEOTIDE SEQUENCE [LARGE SCALE GENOMIC DNA]</scope>
    <source>
        <strain evidence="2 3">NIT-T3</strain>
    </source>
</reference>
<protein>
    <submittedName>
        <fullName evidence="2">Uncharacterized protein</fullName>
    </submittedName>
</protein>
<dbReference type="Proteomes" id="UP001319827">
    <property type="component" value="Chromosome"/>
</dbReference>